<gene>
    <name evidence="2" type="ORF">LTR84_008814</name>
</gene>
<dbReference type="RefSeq" id="XP_064701632.1">
    <property type="nucleotide sequence ID" value="XM_064852358.1"/>
</dbReference>
<feature type="compositionally biased region" description="Basic and acidic residues" evidence="1">
    <location>
        <begin position="123"/>
        <end position="138"/>
    </location>
</feature>
<reference evidence="2 3" key="1">
    <citation type="submission" date="2023-08" db="EMBL/GenBank/DDBJ databases">
        <title>Black Yeasts Isolated from many extreme environments.</title>
        <authorList>
            <person name="Coleine C."/>
            <person name="Stajich J.E."/>
            <person name="Selbmann L."/>
        </authorList>
    </citation>
    <scope>NUCLEOTIDE SEQUENCE [LARGE SCALE GENOMIC DNA]</scope>
    <source>
        <strain evidence="2 3">CCFEE 5792</strain>
    </source>
</reference>
<feature type="compositionally biased region" description="Pro residues" evidence="1">
    <location>
        <begin position="75"/>
        <end position="85"/>
    </location>
</feature>
<dbReference type="Proteomes" id="UP001358417">
    <property type="component" value="Unassembled WGS sequence"/>
</dbReference>
<protein>
    <recommendedName>
        <fullName evidence="4">Suppressor of anucleate metulae protein B</fullName>
    </recommendedName>
</protein>
<evidence type="ECO:0008006" key="4">
    <source>
        <dbReference type="Google" id="ProtNLM"/>
    </source>
</evidence>
<proteinExistence type="predicted"/>
<name>A0AAV9MZP6_9EURO</name>
<feature type="region of interest" description="Disordered" evidence="1">
    <location>
        <begin position="69"/>
        <end position="140"/>
    </location>
</feature>
<feature type="compositionally biased region" description="Low complexity" evidence="1">
    <location>
        <begin position="86"/>
        <end position="95"/>
    </location>
</feature>
<dbReference type="CDD" id="cd20335">
    <property type="entry name" value="BRcat_RBR"/>
    <property type="match status" value="1"/>
</dbReference>
<evidence type="ECO:0000313" key="3">
    <source>
        <dbReference type="Proteomes" id="UP001358417"/>
    </source>
</evidence>
<feature type="region of interest" description="Disordered" evidence="1">
    <location>
        <begin position="161"/>
        <end position="198"/>
    </location>
</feature>
<comment type="caution">
    <text evidence="2">The sequence shown here is derived from an EMBL/GenBank/DDBJ whole genome shotgun (WGS) entry which is preliminary data.</text>
</comment>
<evidence type="ECO:0000256" key="1">
    <source>
        <dbReference type="SAM" id="MobiDB-lite"/>
    </source>
</evidence>
<keyword evidence="3" id="KW-1185">Reference proteome</keyword>
<organism evidence="2 3">
    <name type="scientific">Exophiala bonariae</name>
    <dbReference type="NCBI Taxonomy" id="1690606"/>
    <lineage>
        <taxon>Eukaryota</taxon>
        <taxon>Fungi</taxon>
        <taxon>Dikarya</taxon>
        <taxon>Ascomycota</taxon>
        <taxon>Pezizomycotina</taxon>
        <taxon>Eurotiomycetes</taxon>
        <taxon>Chaetothyriomycetidae</taxon>
        <taxon>Chaetothyriales</taxon>
        <taxon>Herpotrichiellaceae</taxon>
        <taxon>Exophiala</taxon>
    </lineage>
</organism>
<sequence length="516" mass="57252">MKRLSNGTEQIRLLETIKKGEFVQQSAKWDADNAKSIPLLKALDDTMEHNFAAITPRYEICQPVTVQTHTSSSPPCLPIPSPSPSPLTQSSSSSSATMAGGPGSGFVTGKSKRKINGRKQRRKADAAAKRLAESRAEADSFGNEFSVDELTASTTLEASLVTNSSPLHNKGRRSLDNEAGEAQECTSLSQAGSSGRHLPVDLGAREVASPTSDASDQTITQANFNHPSHLPSRLKPNTVSMAGVFEDGPAGIQEESALRAFTEVALPFKFDSLDPRLKCPKPDCRKLTSCWDSVSVICPACSPNSFTRYCCKEHLYEDIRRHWLLDCGKHPITVPVDPDTVRPCQLPRTSYITGHFSNHIERHRQAVYRAMEPADYFIFDDNEQLTTETPSKVEWQLVRGTGQVQKKISFLNDGTMLCPHAFFNHHILQCLKFGGPLAENSSNIAFHMIRDFMIVDGSWTEEILTTLCMQVAFEWGYKVPEHFYNVDQVNLIYQNLGRLPVPMRLQHGWSSLQSSN</sequence>
<dbReference type="EMBL" id="JAVRRD010000033">
    <property type="protein sequence ID" value="KAK5046027.1"/>
    <property type="molecule type" value="Genomic_DNA"/>
</dbReference>
<dbReference type="AlphaFoldDB" id="A0AAV9MZP6"/>
<accession>A0AAV9MZP6</accession>
<feature type="compositionally biased region" description="Basic residues" evidence="1">
    <location>
        <begin position="110"/>
        <end position="122"/>
    </location>
</feature>
<evidence type="ECO:0000313" key="2">
    <source>
        <dbReference type="EMBL" id="KAK5046027.1"/>
    </source>
</evidence>
<feature type="compositionally biased region" description="Polar residues" evidence="1">
    <location>
        <begin position="184"/>
        <end position="193"/>
    </location>
</feature>
<dbReference type="GeneID" id="89976976"/>